<feature type="domain" description="UvrD-like helicase ATP-binding" evidence="16">
    <location>
        <begin position="1"/>
        <end position="456"/>
    </location>
</feature>
<proteinExistence type="inferred from homology"/>
<dbReference type="InterPro" id="IPR000212">
    <property type="entry name" value="DNA_helicase_UvrD/REP"/>
</dbReference>
<dbReference type="Pfam" id="PF13361">
    <property type="entry name" value="UvrD_C"/>
    <property type="match status" value="1"/>
</dbReference>
<keyword evidence="8 13" id="KW-0238">DNA-binding</keyword>
<dbReference type="EC" id="5.6.2.4" evidence="13"/>
<keyword evidence="19" id="KW-1185">Reference proteome</keyword>
<evidence type="ECO:0000256" key="4">
    <source>
        <dbReference type="ARBA" id="ARBA00022801"/>
    </source>
</evidence>
<evidence type="ECO:0000256" key="11">
    <source>
        <dbReference type="ARBA" id="ARBA00034617"/>
    </source>
</evidence>
<feature type="domain" description="UvrD-like helicase C-terminal" evidence="17">
    <location>
        <begin position="479"/>
        <end position="769"/>
    </location>
</feature>
<evidence type="ECO:0000256" key="10">
    <source>
        <dbReference type="ARBA" id="ARBA00023235"/>
    </source>
</evidence>
<keyword evidence="2 13" id="KW-0547">Nucleotide-binding</keyword>
<dbReference type="Gene3D" id="3.90.320.10">
    <property type="match status" value="1"/>
</dbReference>
<reference evidence="18 19" key="1">
    <citation type="submission" date="2018-06" db="EMBL/GenBank/DDBJ databases">
        <title>Genomic Encyclopedia of Type Strains, Phase IV (KMG-IV): sequencing the most valuable type-strain genomes for metagenomic binning, comparative biology and taxonomic classification.</title>
        <authorList>
            <person name="Goeker M."/>
        </authorList>
    </citation>
    <scope>NUCLEOTIDE SEQUENCE [LARGE SCALE GENOMIC DNA]</scope>
    <source>
        <strain evidence="18 19">DSM 22112</strain>
    </source>
</reference>
<dbReference type="NCBIfam" id="TIGR02785">
    <property type="entry name" value="addA_Gpos"/>
    <property type="match status" value="1"/>
</dbReference>
<evidence type="ECO:0000256" key="2">
    <source>
        <dbReference type="ARBA" id="ARBA00022741"/>
    </source>
</evidence>
<evidence type="ECO:0000313" key="18">
    <source>
        <dbReference type="EMBL" id="RBP67369.1"/>
    </source>
</evidence>
<dbReference type="EMBL" id="QNRX01000004">
    <property type="protein sequence ID" value="RBP67369.1"/>
    <property type="molecule type" value="Genomic_DNA"/>
</dbReference>
<feature type="binding site" evidence="14">
    <location>
        <begin position="22"/>
        <end position="29"/>
    </location>
    <ligand>
        <name>ATP</name>
        <dbReference type="ChEBI" id="CHEBI:30616"/>
    </ligand>
</feature>
<dbReference type="OrthoDB" id="9810135at2"/>
<evidence type="ECO:0000256" key="3">
    <source>
        <dbReference type="ARBA" id="ARBA00022763"/>
    </source>
</evidence>
<evidence type="ECO:0000256" key="6">
    <source>
        <dbReference type="ARBA" id="ARBA00022839"/>
    </source>
</evidence>
<dbReference type="InterPro" id="IPR038726">
    <property type="entry name" value="PDDEXK_AddAB-type"/>
</dbReference>
<dbReference type="CDD" id="cd17932">
    <property type="entry name" value="DEXQc_UvrD"/>
    <property type="match status" value="1"/>
</dbReference>
<protein>
    <recommendedName>
        <fullName evidence="13">ATP-dependent helicase/nuclease subunit A</fullName>
        <ecNumber evidence="13">3.1.-.-</ecNumber>
        <ecNumber evidence="13">5.6.2.4</ecNumber>
    </recommendedName>
    <alternativeName>
        <fullName evidence="13">ATP-dependent helicase/nuclease AddA</fullName>
    </alternativeName>
    <alternativeName>
        <fullName evidence="13">DNA 3'-5' helicase AddA</fullName>
    </alternativeName>
</protein>
<dbReference type="GO" id="GO:0005829">
    <property type="term" value="C:cytosol"/>
    <property type="evidence" value="ECO:0007669"/>
    <property type="project" value="TreeGrafter"/>
</dbReference>
<keyword evidence="7 13" id="KW-0067">ATP-binding</keyword>
<dbReference type="EC" id="3.1.-.-" evidence="13"/>
<keyword evidence="9 13" id="KW-0234">DNA repair</keyword>
<evidence type="ECO:0000256" key="15">
    <source>
        <dbReference type="SAM" id="Coils"/>
    </source>
</evidence>
<dbReference type="PANTHER" id="PTHR11070:SF48">
    <property type="entry name" value="ATP-DEPENDENT HELICASE_NUCLEASE SUBUNIT A"/>
    <property type="match status" value="1"/>
</dbReference>
<comment type="catalytic activity">
    <reaction evidence="11 13">
        <text>Couples ATP hydrolysis with the unwinding of duplex DNA by translocating in the 3'-5' direction.</text>
        <dbReference type="EC" id="5.6.2.4"/>
    </reaction>
</comment>
<sequence>MPWTENQQRAIDTRDKSLLVSAAAGSGKTAILVERIVKIIIEDKVDVDRLLVVTFTKAAAEEMRARLYKKLMETMEEQKTSRSFLSRQIAKLSGASISTLHSFCLDITKKYFQVIDLDPGLRIGDETQIGILKDKALGELLEEEYEKEDERFIDLLEMFNNRRDDEEIRNMINKLHLFLMNRPFPKDWVEKSLGSFKMNLESFNKSNLYEEYRVSAERKLNSAKIEISKALQMANTLEDNEKAIHVLQDEDCQIDLIVRGLNRGYEFYYQSLEGAKFSTLRIKTDNIELKERIVDRRNCAKEIVKKLQESLQYNSPDMMMEDIAEMEPVIGYLLHLVLQYNQVFQEKKLERRVMDFNDMEHYTLKILQNSEVREELRSQYAFIFVDEYQDSNEIQDTIISSIMREDNVFFVGDVKQSIYRFRMADPTLFLKKQISFSDEKENTKETIALNQNFRSRQKIIDFINLVFENTMSEYIGEIKYDESAKLYLGAQQAPLQEKVEITIIENDKDNIPSEELMEIGKIEGEALFIASKIKGLLKEKVYDKDINDYRTLEYKDMVILLRTTRQWSDLYYEVLNQQGIPVYAESQAGYFDTLEIRLIIELLKLIDNSYQDIPLISVMKSPVFSFTIEELTEIRINEKKANFFDAVKAYIINKDDDLSRRLKNMIEKIELWKKQCRYMPLNDFIWKLVVETGYYYYISAMPGGIQRQANIRILIDRAKQYTESNINGLFNFIRLVENLRETKRDLSSAKIIGPNENVIRIMSIHKSKGLEFPVVFVGGLGKNMNLQDIRDPIIAHKDLGICPNYVSLAERRYCPTIFKTIAKEKLQLETLSEEMRVLYVALSRARDYLYLVGTVNKLESSIEKKWSNTLSEYFISTGRTYLDWIMPVVLKRMDYKENDESCFFLEYKRLSEIINKLKIEHLEGKWDLIQYWDGLKKEKKSTIHKMIDEKLSWSYDYEKESNMPTKATVTELKKVQENKRVDRIRVNETFNLPKFQRQKGMTGAQRGTVLHFILQHLDLEKLKSIESSFKEEISRQIDEMIKKQILSEGEIDEFFVPKITKYFMGPLGQRMLKGQRIYREKAFNYKANVEESKDYMLIQGIIDCYFLEGKDYVLIDYKSDYYSDEKDKEELIRNYTPQLQLYKRAIEELTKKNVRETYIYLFHKNQIVEIR</sequence>
<dbReference type="PROSITE" id="PS51198">
    <property type="entry name" value="UVRD_HELICASE_ATP_BIND"/>
    <property type="match status" value="1"/>
</dbReference>
<comment type="function">
    <text evidence="13">The heterodimer acts as both an ATP-dependent DNA helicase and an ATP-dependent, dual-direction single-stranded exonuclease. Recognizes the chi site generating a DNA molecule suitable for the initiation of homologous recombination. The AddA nuclease domain is required for chi fragment generation; this subunit has the helicase and 3' -&gt; 5' nuclease activities.</text>
</comment>
<evidence type="ECO:0000256" key="14">
    <source>
        <dbReference type="PROSITE-ProRule" id="PRU00560"/>
    </source>
</evidence>
<evidence type="ECO:0000256" key="12">
    <source>
        <dbReference type="ARBA" id="ARBA00048988"/>
    </source>
</evidence>
<dbReference type="SUPFAM" id="SSF52540">
    <property type="entry name" value="P-loop containing nucleoside triphosphate hydrolases"/>
    <property type="match status" value="1"/>
</dbReference>
<accession>A0A366ID61</accession>
<keyword evidence="10 13" id="KW-0413">Isomerase</keyword>
<evidence type="ECO:0000256" key="8">
    <source>
        <dbReference type="ARBA" id="ARBA00023125"/>
    </source>
</evidence>
<evidence type="ECO:0000256" key="1">
    <source>
        <dbReference type="ARBA" id="ARBA00022722"/>
    </source>
</evidence>
<comment type="caution">
    <text evidence="18">The sequence shown here is derived from an EMBL/GenBank/DDBJ whole genome shotgun (WGS) entry which is preliminary data.</text>
</comment>
<dbReference type="InterPro" id="IPR011604">
    <property type="entry name" value="PDDEXK-like_dom_sf"/>
</dbReference>
<dbReference type="SUPFAM" id="SSF52980">
    <property type="entry name" value="Restriction endonuclease-like"/>
    <property type="match status" value="1"/>
</dbReference>
<evidence type="ECO:0000256" key="13">
    <source>
        <dbReference type="HAMAP-Rule" id="MF_01451"/>
    </source>
</evidence>
<evidence type="ECO:0000259" key="16">
    <source>
        <dbReference type="PROSITE" id="PS51198"/>
    </source>
</evidence>
<organism evidence="18 19">
    <name type="scientific">Alkalibaculum bacchi</name>
    <dbReference type="NCBI Taxonomy" id="645887"/>
    <lineage>
        <taxon>Bacteria</taxon>
        <taxon>Bacillati</taxon>
        <taxon>Bacillota</taxon>
        <taxon>Clostridia</taxon>
        <taxon>Eubacteriales</taxon>
        <taxon>Eubacteriaceae</taxon>
        <taxon>Alkalibaculum</taxon>
    </lineage>
</organism>
<dbReference type="GO" id="GO:0000724">
    <property type="term" value="P:double-strand break repair via homologous recombination"/>
    <property type="evidence" value="ECO:0007669"/>
    <property type="project" value="UniProtKB-UniRule"/>
</dbReference>
<dbReference type="AlphaFoldDB" id="A0A366ID61"/>
<comment type="similarity">
    <text evidence="13">Belongs to the helicase family. AddA subfamily.</text>
</comment>
<dbReference type="PROSITE" id="PS51217">
    <property type="entry name" value="UVRD_HELICASE_CTER"/>
    <property type="match status" value="1"/>
</dbReference>
<dbReference type="GO" id="GO:0033202">
    <property type="term" value="C:DNA helicase complex"/>
    <property type="evidence" value="ECO:0007669"/>
    <property type="project" value="TreeGrafter"/>
</dbReference>
<evidence type="ECO:0000256" key="5">
    <source>
        <dbReference type="ARBA" id="ARBA00022806"/>
    </source>
</evidence>
<dbReference type="InterPro" id="IPR011335">
    <property type="entry name" value="Restrct_endonuc-II-like"/>
</dbReference>
<dbReference type="InterPro" id="IPR027417">
    <property type="entry name" value="P-loop_NTPase"/>
</dbReference>
<dbReference type="RefSeq" id="WP_113919935.1">
    <property type="nucleotide sequence ID" value="NZ_QNRX01000004.1"/>
</dbReference>
<gene>
    <name evidence="13" type="primary">addA</name>
    <name evidence="18" type="ORF">DES36_10469</name>
</gene>
<dbReference type="GO" id="GO:0008408">
    <property type="term" value="F:3'-5' exonuclease activity"/>
    <property type="evidence" value="ECO:0007669"/>
    <property type="project" value="UniProtKB-UniRule"/>
</dbReference>
<dbReference type="GO" id="GO:0043138">
    <property type="term" value="F:3'-5' DNA helicase activity"/>
    <property type="evidence" value="ECO:0007669"/>
    <property type="project" value="UniProtKB-UniRule"/>
</dbReference>
<comment type="cofactor">
    <cofactor evidence="13">
        <name>Mg(2+)</name>
        <dbReference type="ChEBI" id="CHEBI:18420"/>
    </cofactor>
</comment>
<name>A0A366ID61_9FIRM</name>
<comment type="subunit">
    <text evidence="13">Heterodimer of AddA and AddB/RexB.</text>
</comment>
<dbReference type="GO" id="GO:0016887">
    <property type="term" value="F:ATP hydrolysis activity"/>
    <property type="evidence" value="ECO:0007669"/>
    <property type="project" value="RHEA"/>
</dbReference>
<dbReference type="InterPro" id="IPR014016">
    <property type="entry name" value="UvrD-like_ATP-bd"/>
</dbReference>
<dbReference type="Proteomes" id="UP000253490">
    <property type="component" value="Unassembled WGS sequence"/>
</dbReference>
<dbReference type="InterPro" id="IPR014017">
    <property type="entry name" value="DNA_helicase_UvrD-like_C"/>
</dbReference>
<evidence type="ECO:0000256" key="7">
    <source>
        <dbReference type="ARBA" id="ARBA00022840"/>
    </source>
</evidence>
<keyword evidence="6 13" id="KW-0269">Exonuclease</keyword>
<dbReference type="PANTHER" id="PTHR11070">
    <property type="entry name" value="UVRD / RECB / PCRA DNA HELICASE FAMILY MEMBER"/>
    <property type="match status" value="1"/>
</dbReference>
<keyword evidence="1 13" id="KW-0540">Nuclease</keyword>
<comment type="catalytic activity">
    <reaction evidence="12 13">
        <text>ATP + H2O = ADP + phosphate + H(+)</text>
        <dbReference type="Rhea" id="RHEA:13065"/>
        <dbReference type="ChEBI" id="CHEBI:15377"/>
        <dbReference type="ChEBI" id="CHEBI:15378"/>
        <dbReference type="ChEBI" id="CHEBI:30616"/>
        <dbReference type="ChEBI" id="CHEBI:43474"/>
        <dbReference type="ChEBI" id="CHEBI:456216"/>
        <dbReference type="EC" id="5.6.2.4"/>
    </reaction>
</comment>
<keyword evidence="5 13" id="KW-0347">Helicase</keyword>
<evidence type="ECO:0000313" key="19">
    <source>
        <dbReference type="Proteomes" id="UP000253490"/>
    </source>
</evidence>
<dbReference type="InterPro" id="IPR014152">
    <property type="entry name" value="AddA"/>
</dbReference>
<dbReference type="Gene3D" id="3.40.50.300">
    <property type="entry name" value="P-loop containing nucleotide triphosphate hydrolases"/>
    <property type="match status" value="4"/>
</dbReference>
<feature type="coiled-coil region" evidence="15">
    <location>
        <begin position="213"/>
        <end position="240"/>
    </location>
</feature>
<keyword evidence="4 13" id="KW-0378">Hydrolase</keyword>
<keyword evidence="3 13" id="KW-0227">DNA damage</keyword>
<evidence type="ECO:0000256" key="9">
    <source>
        <dbReference type="ARBA" id="ARBA00023204"/>
    </source>
</evidence>
<dbReference type="HAMAP" id="MF_01451">
    <property type="entry name" value="AddA"/>
    <property type="match status" value="1"/>
</dbReference>
<evidence type="ECO:0000259" key="17">
    <source>
        <dbReference type="PROSITE" id="PS51217"/>
    </source>
</evidence>
<dbReference type="Pfam" id="PF12705">
    <property type="entry name" value="PDDEXK_1"/>
    <property type="match status" value="1"/>
</dbReference>
<dbReference type="GO" id="GO:0005524">
    <property type="term" value="F:ATP binding"/>
    <property type="evidence" value="ECO:0007669"/>
    <property type="project" value="UniProtKB-UniRule"/>
</dbReference>
<dbReference type="Pfam" id="PF00580">
    <property type="entry name" value="UvrD-helicase"/>
    <property type="match status" value="1"/>
</dbReference>
<dbReference type="GO" id="GO:0003690">
    <property type="term" value="F:double-stranded DNA binding"/>
    <property type="evidence" value="ECO:0007669"/>
    <property type="project" value="UniProtKB-UniRule"/>
</dbReference>
<keyword evidence="15" id="KW-0175">Coiled coil</keyword>